<keyword evidence="4 11" id="KW-0489">Methyltransferase</keyword>
<dbReference type="EC" id="2.1.1.360" evidence="2 11"/>
<evidence type="ECO:0000256" key="11">
    <source>
        <dbReference type="RuleBase" id="RU271113"/>
    </source>
</evidence>
<evidence type="ECO:0000256" key="12">
    <source>
        <dbReference type="SAM" id="MobiDB-lite"/>
    </source>
</evidence>
<accession>A0AA85GG39</accession>
<name>A0AA85GG39_9TREM</name>
<evidence type="ECO:0000256" key="9">
    <source>
        <dbReference type="ARBA" id="ARBA00029821"/>
    </source>
</evidence>
<evidence type="ECO:0000256" key="7">
    <source>
        <dbReference type="ARBA" id="ARBA00022853"/>
    </source>
</evidence>
<comment type="similarity">
    <text evidence="11">Belongs to the class I-like SAM-binding methyltransferase superfamily. DOT1 family.</text>
</comment>
<dbReference type="Gene3D" id="1.10.260.60">
    <property type="match status" value="1"/>
</dbReference>
<feature type="region of interest" description="Disordered" evidence="12">
    <location>
        <begin position="565"/>
        <end position="603"/>
    </location>
</feature>
<dbReference type="FunFam" id="3.40.50.150:FF:000033">
    <property type="entry name" value="Histone-lysine N-methyltransferase, H3 lysine-79 specific"/>
    <property type="match status" value="1"/>
</dbReference>
<dbReference type="PROSITE" id="PS51569">
    <property type="entry name" value="DOT1"/>
    <property type="match status" value="1"/>
</dbReference>
<dbReference type="GO" id="GO:0000077">
    <property type="term" value="P:DNA damage checkpoint signaling"/>
    <property type="evidence" value="ECO:0007669"/>
    <property type="project" value="TreeGrafter"/>
</dbReference>
<dbReference type="GO" id="GO:0005634">
    <property type="term" value="C:nucleus"/>
    <property type="evidence" value="ECO:0007669"/>
    <property type="project" value="UniProtKB-SubCell"/>
</dbReference>
<dbReference type="GO" id="GO:0140956">
    <property type="term" value="F:histone H3K79 trimethyltransferase activity"/>
    <property type="evidence" value="ECO:0007669"/>
    <property type="project" value="UniProtKB-EC"/>
</dbReference>
<dbReference type="GO" id="GO:0032259">
    <property type="term" value="P:methylation"/>
    <property type="evidence" value="ECO:0007669"/>
    <property type="project" value="UniProtKB-KW"/>
</dbReference>
<evidence type="ECO:0000256" key="6">
    <source>
        <dbReference type="ARBA" id="ARBA00022691"/>
    </source>
</evidence>
<comment type="catalytic activity">
    <reaction evidence="10 11">
        <text>L-lysyl(79)-[histone H3] + 3 S-adenosyl-L-methionine = N(6),N(6),N(6)-trimethyl-L-lysyl(79)-[histone H3] + 3 S-adenosyl-L-homocysteine + 3 H(+)</text>
        <dbReference type="Rhea" id="RHEA:60328"/>
        <dbReference type="Rhea" id="RHEA-COMP:15549"/>
        <dbReference type="Rhea" id="RHEA-COMP:15552"/>
        <dbReference type="ChEBI" id="CHEBI:15378"/>
        <dbReference type="ChEBI" id="CHEBI:29969"/>
        <dbReference type="ChEBI" id="CHEBI:57856"/>
        <dbReference type="ChEBI" id="CHEBI:59789"/>
        <dbReference type="ChEBI" id="CHEBI:61961"/>
        <dbReference type="EC" id="2.1.1.360"/>
    </reaction>
</comment>
<protein>
    <recommendedName>
        <fullName evidence="3 11">Histone-lysine N-methyltransferase, H3 lysine-79 specific</fullName>
        <ecNumber evidence="2 11">2.1.1.360</ecNumber>
    </recommendedName>
    <alternativeName>
        <fullName evidence="9 11">Histone H3-K79 methyltransferase</fullName>
    </alternativeName>
</protein>
<feature type="region of interest" description="Disordered" evidence="12">
    <location>
        <begin position="1346"/>
        <end position="1375"/>
    </location>
</feature>
<keyword evidence="14" id="KW-1185">Reference proteome</keyword>
<keyword evidence="8 11" id="KW-0539">Nucleus</keyword>
<feature type="region of interest" description="Disordered" evidence="12">
    <location>
        <begin position="750"/>
        <end position="770"/>
    </location>
</feature>
<feature type="compositionally biased region" description="Low complexity" evidence="12">
    <location>
        <begin position="1352"/>
        <end position="1375"/>
    </location>
</feature>
<dbReference type="PANTHER" id="PTHR21451">
    <property type="entry name" value="HISTONE H3 METHYLTRANSFERASE"/>
    <property type="match status" value="1"/>
</dbReference>
<feature type="region of interest" description="Disordered" evidence="12">
    <location>
        <begin position="369"/>
        <end position="388"/>
    </location>
</feature>
<evidence type="ECO:0000259" key="13">
    <source>
        <dbReference type="PROSITE" id="PS51569"/>
    </source>
</evidence>
<comment type="subcellular location">
    <subcellularLocation>
        <location evidence="1 11">Nucleus</location>
    </subcellularLocation>
</comment>
<dbReference type="PANTHER" id="PTHR21451:SF0">
    <property type="entry name" value="HISTONE-LYSINE N-METHYLTRANSFERASE, H3 LYSINE-79 SPECIFIC"/>
    <property type="match status" value="1"/>
</dbReference>
<feature type="compositionally biased region" description="Low complexity" evidence="12">
    <location>
        <begin position="579"/>
        <end position="598"/>
    </location>
</feature>
<comment type="function">
    <text evidence="11">Histone methyltransferase that specifically trimethylates histone H3 to form H3K79me3. This methylation is required for telomere silencing and for the pachytene checkpoint during the meiotic cell cycle by allowing the recruitment of RAD9 to double strand breaks. Nucleosomes are preferred as substrate compared to free histone.</text>
</comment>
<evidence type="ECO:0000256" key="1">
    <source>
        <dbReference type="ARBA" id="ARBA00004123"/>
    </source>
</evidence>
<dbReference type="Gene3D" id="3.40.50.150">
    <property type="entry name" value="Vaccinia Virus protein VP39"/>
    <property type="match status" value="1"/>
</dbReference>
<evidence type="ECO:0000256" key="2">
    <source>
        <dbReference type="ARBA" id="ARBA00012190"/>
    </source>
</evidence>
<keyword evidence="6 11" id="KW-0949">S-adenosyl-L-methionine</keyword>
<evidence type="ECO:0000256" key="8">
    <source>
        <dbReference type="ARBA" id="ARBA00023242"/>
    </source>
</evidence>
<dbReference type="InterPro" id="IPR025789">
    <property type="entry name" value="DOT1_dom"/>
</dbReference>
<evidence type="ECO:0000256" key="4">
    <source>
        <dbReference type="ARBA" id="ARBA00022603"/>
    </source>
</evidence>
<evidence type="ECO:0000313" key="14">
    <source>
        <dbReference type="Proteomes" id="UP000050792"/>
    </source>
</evidence>
<organism evidence="14 15">
    <name type="scientific">Schistosoma rodhaini</name>
    <dbReference type="NCBI Taxonomy" id="6188"/>
    <lineage>
        <taxon>Eukaryota</taxon>
        <taxon>Metazoa</taxon>
        <taxon>Spiralia</taxon>
        <taxon>Lophotrochozoa</taxon>
        <taxon>Platyhelminthes</taxon>
        <taxon>Trematoda</taxon>
        <taxon>Digenea</taxon>
        <taxon>Strigeidida</taxon>
        <taxon>Schistosomatoidea</taxon>
        <taxon>Schistosomatidae</taxon>
        <taxon>Schistosoma</taxon>
    </lineage>
</organism>
<keyword evidence="7 11" id="KW-0156">Chromatin regulator</keyword>
<evidence type="ECO:0000313" key="15">
    <source>
        <dbReference type="WBParaSite" id="SRDH1_92140.1"/>
    </source>
</evidence>
<comment type="miscellaneous">
    <text evidence="11">In contrast to other lysine histone methyltransferases, it does not contain a SET domain, suggesting the existence of another mechanism for methylation of lysine residues of histones.</text>
</comment>
<feature type="compositionally biased region" description="Polar residues" evidence="12">
    <location>
        <begin position="369"/>
        <end position="380"/>
    </location>
</feature>
<feature type="domain" description="DOT1" evidence="13">
    <location>
        <begin position="16"/>
        <end position="332"/>
    </location>
</feature>
<dbReference type="Proteomes" id="UP000050792">
    <property type="component" value="Unassembled WGS sequence"/>
</dbReference>
<proteinExistence type="inferred from homology"/>
<dbReference type="WBParaSite" id="SRDH1_92140.1">
    <property type="protein sequence ID" value="SRDH1_92140.1"/>
    <property type="gene ID" value="SRDH1_92140"/>
</dbReference>
<keyword evidence="5 11" id="KW-0808">Transferase</keyword>
<evidence type="ECO:0000256" key="3">
    <source>
        <dbReference type="ARBA" id="ARBA00020987"/>
    </source>
</evidence>
<dbReference type="SUPFAM" id="SSF53335">
    <property type="entry name" value="S-adenosyl-L-methionine-dependent methyltransferases"/>
    <property type="match status" value="1"/>
</dbReference>
<dbReference type="Pfam" id="PF08123">
    <property type="entry name" value="DOT1"/>
    <property type="match status" value="1"/>
</dbReference>
<evidence type="ECO:0000256" key="5">
    <source>
        <dbReference type="ARBA" id="ARBA00022679"/>
    </source>
</evidence>
<feature type="compositionally biased region" description="Polar residues" evidence="12">
    <location>
        <begin position="750"/>
        <end position="764"/>
    </location>
</feature>
<reference evidence="14" key="1">
    <citation type="submission" date="2022-06" db="EMBL/GenBank/DDBJ databases">
        <authorList>
            <person name="Berger JAMES D."/>
            <person name="Berger JAMES D."/>
        </authorList>
    </citation>
    <scope>NUCLEOTIDE SEQUENCE [LARGE SCALE GENOMIC DNA]</scope>
</reference>
<dbReference type="GO" id="GO:0006281">
    <property type="term" value="P:DNA repair"/>
    <property type="evidence" value="ECO:0007669"/>
    <property type="project" value="TreeGrafter"/>
</dbReference>
<dbReference type="InterPro" id="IPR030445">
    <property type="entry name" value="H3-K79_meTrfase"/>
</dbReference>
<reference evidence="15" key="2">
    <citation type="submission" date="2023-11" db="UniProtKB">
        <authorList>
            <consortium name="WormBaseParasite"/>
        </authorList>
    </citation>
    <scope>IDENTIFICATION</scope>
</reference>
<dbReference type="InterPro" id="IPR029063">
    <property type="entry name" value="SAM-dependent_MTases_sf"/>
</dbReference>
<sequence length="1400" mass="159293">MFGDRQVSVISPATRDKEVFRWIPCRPGEVKDENSEIVDVISWVVSDVREMSENPTLVELLKETDRSSYDDVSKLCDVYNKAIIDLWDMWIEENTVPEFFNRKASRDHVQFILLQCYNRAVSDPEKLNQYPPFSPQVYGETSFELISQMIDTIAVTSDDVFIDLGSGVGQVVLQVCASTDAKFCYGIEKAEYPAHCASRLDSAFRHWMSFYGKSYRPYTLERGDFLSAEYQEKITNAGILFANNFAFGPEVDHQLKQRFANLKEGARIISSKAFCPLNFRITDRNLGDIGSIMRVSCLNPIQDAVSWTDKPFSYYVHTIDRSLLEQYFARLKNPKSKNENQIVRRDRKGRVISEATMQESSIQLTLNATDNNQHNTNGNVSHKAKRSSTIIKHCSSTSRFLPRRSASLLEVTASSPSELISVEGRKLSLQSCLSKNETISCQITTGSTAVHRMEKCESQHLQSELKRSHVHHKDNQSSVDIFTVSNDTSNTDLVESHVDTQLAYNDNEDGKQFCKVIRHLLDDPCETHSLPKSDNIKQSVRCKRKTITNDKKLTLNYPIIDDYPSLHSSSSHDQHDSRNSSSSPYVSSLSSANRSPNSQIDEITPSLNSLTKYSDLGLKSVQSPDLSIVPEDKLIKDQHEDSYHIRIKFKISNSSNSQNHPVSVKIKPPYNCDNMPNRLNSLENSNDRCDTNVMNEDHPNNVANRRIVRKCRQRLSDDSSSLNDTNFENSNNQTAVLRKRMQKHFMNSVNRNKSPSVHSNSCKTNNNNNKLKHTRRYSRDKVSHNMNVLHDYTVTHVQSQLTPTQFGLNDKRFPTYTCHYQPVDVYTESNTTQLSDSNLSDPHTGYNKSPVPFALTQYLELTKQAFMDHFAMLHSPAYASTIQSELEREHNRQAELLKHTKFLEQSIAKLHSDGTDLLNRFTKRLGILITTPAAFFSQARRLIKQHHVLEEKIAEFRRQISLLSSANQELVRRHHIEAARLLATATANKSDNSLQNQHPTLNKLICSGIETKVTEINKNGFHYNSDNMIPTSTCSELNYQNAVSLNSVVIPPPPSLTKLSHNTLTCNKFEIPSIAGSDNLVSAHEMNQQHSLNPIKSSDVKLSTSSGAPSILHNNTDFHKFAPVLIKTVNTSNHSVVPFHTHNNKADCDHKVITRNSNNHNNNSNNIINNGTNHRIDKHMNIPPPPPLLPMHIHSDVYVDGVLSSANSLFDFNKHNYCNNNTTNNNIPSLLPELNSSFITCRTDYDVSLIQSNYRYHTKSMHASLQDLILDEFSRETPCISVSNSCAIAKTNKNRNVYSISDSSYSYQYENNPNPIFQHHNHHNHHHKSLHPNYIDYSHQLNLPPRKRHWDSSNYNSTTTTTTNNNNNNDSNNNYYYYSEECEPPKLSRECKSTDMETSL</sequence>
<evidence type="ECO:0000256" key="10">
    <source>
        <dbReference type="ARBA" id="ARBA00047770"/>
    </source>
</evidence>